<protein>
    <submittedName>
        <fullName evidence="7">Outer membrane protein assembly factor BamD</fullName>
    </submittedName>
</protein>
<reference evidence="7 8" key="1">
    <citation type="submission" date="2020-10" db="EMBL/GenBank/DDBJ databases">
        <title>Connecting structure to function with the recovery of over 1000 high-quality activated sludge metagenome-assembled genomes encoding full-length rRNA genes using long-read sequencing.</title>
        <authorList>
            <person name="Singleton C.M."/>
            <person name="Petriglieri F."/>
            <person name="Kristensen J.M."/>
            <person name="Kirkegaard R.H."/>
            <person name="Michaelsen T.Y."/>
            <person name="Andersen M.H."/>
            <person name="Karst S.M."/>
            <person name="Dueholm M.S."/>
            <person name="Nielsen P.H."/>
            <person name="Albertsen M."/>
        </authorList>
    </citation>
    <scope>NUCLEOTIDE SEQUENCE [LARGE SCALE GENOMIC DNA]</scope>
    <source>
        <strain evidence="7">Ribe_18-Q3-R11-54_MAXAC.273</strain>
    </source>
</reference>
<dbReference type="Pfam" id="PF13525">
    <property type="entry name" value="YfiO"/>
    <property type="match status" value="1"/>
</dbReference>
<gene>
    <name evidence="7" type="primary">bamD</name>
    <name evidence="7" type="ORF">IPP15_04225</name>
</gene>
<feature type="compositionally biased region" description="Polar residues" evidence="5">
    <location>
        <begin position="254"/>
        <end position="265"/>
    </location>
</feature>
<comment type="caution">
    <text evidence="7">The sequence shown here is derived from an EMBL/GenBank/DDBJ whole genome shotgun (WGS) entry which is preliminary data.</text>
</comment>
<dbReference type="InterPro" id="IPR017689">
    <property type="entry name" value="BamD"/>
</dbReference>
<name>A0A9D7STA5_9BACT</name>
<dbReference type="Proteomes" id="UP000808337">
    <property type="component" value="Unassembled WGS sequence"/>
</dbReference>
<dbReference type="AlphaFoldDB" id="A0A9D7STA5"/>
<keyword evidence="2" id="KW-0472">Membrane</keyword>
<evidence type="ECO:0000259" key="6">
    <source>
        <dbReference type="Pfam" id="PF13525"/>
    </source>
</evidence>
<keyword evidence="1" id="KW-0732">Signal</keyword>
<dbReference type="EMBL" id="JADKGY010000001">
    <property type="protein sequence ID" value="MBK9981621.1"/>
    <property type="molecule type" value="Genomic_DNA"/>
</dbReference>
<organism evidence="7 8">
    <name type="scientific">Candidatus Opimibacter skivensis</name>
    <dbReference type="NCBI Taxonomy" id="2982028"/>
    <lineage>
        <taxon>Bacteria</taxon>
        <taxon>Pseudomonadati</taxon>
        <taxon>Bacteroidota</taxon>
        <taxon>Saprospiria</taxon>
        <taxon>Saprospirales</taxon>
        <taxon>Saprospiraceae</taxon>
        <taxon>Candidatus Opimibacter</taxon>
    </lineage>
</organism>
<feature type="domain" description="Outer membrane lipoprotein BamD-like" evidence="6">
    <location>
        <begin position="31"/>
        <end position="201"/>
    </location>
</feature>
<dbReference type="InterPro" id="IPR039565">
    <property type="entry name" value="BamD-like"/>
</dbReference>
<proteinExistence type="predicted"/>
<evidence type="ECO:0000256" key="4">
    <source>
        <dbReference type="PROSITE-ProRule" id="PRU00339"/>
    </source>
</evidence>
<keyword evidence="4" id="KW-0802">TPR repeat</keyword>
<dbReference type="InterPro" id="IPR011990">
    <property type="entry name" value="TPR-like_helical_dom_sf"/>
</dbReference>
<dbReference type="InterPro" id="IPR019734">
    <property type="entry name" value="TPR_rpt"/>
</dbReference>
<dbReference type="PROSITE" id="PS50005">
    <property type="entry name" value="TPR"/>
    <property type="match status" value="1"/>
</dbReference>
<evidence type="ECO:0000256" key="1">
    <source>
        <dbReference type="ARBA" id="ARBA00022729"/>
    </source>
</evidence>
<keyword evidence="3" id="KW-0998">Cell outer membrane</keyword>
<dbReference type="Gene3D" id="1.25.40.10">
    <property type="entry name" value="Tetratricopeptide repeat domain"/>
    <property type="match status" value="1"/>
</dbReference>
<evidence type="ECO:0000256" key="2">
    <source>
        <dbReference type="ARBA" id="ARBA00023136"/>
    </source>
</evidence>
<evidence type="ECO:0000313" key="7">
    <source>
        <dbReference type="EMBL" id="MBK9981621.1"/>
    </source>
</evidence>
<evidence type="ECO:0000313" key="8">
    <source>
        <dbReference type="Proteomes" id="UP000808337"/>
    </source>
</evidence>
<evidence type="ECO:0000256" key="5">
    <source>
        <dbReference type="SAM" id="MobiDB-lite"/>
    </source>
</evidence>
<sequence length="265" mass="31072">MRFFIYSLLIISTLTSCKSEFEQVRISNDPARILKTSIKYYDAGDYLRAQTLMELILNQFRGTSQGEELFFKYAYTHFHLANYELAATYFTNFTTTFGYSSYTEEADYMIAYSYYKQSPSFRLDQDPSIKAIDAFQDFANKYPQSDRVPECNKLIDELRSKLEEKAYAQGQLYYDLSQYQAAVTSFKNMLSSFPESSRAENIRFLILKASYEYAARSVYAKRAERYEEAKTMYTEYMNRYPKGPHAKDAREINKQIQSNSKNLSK</sequence>
<dbReference type="NCBIfam" id="TIGR03302">
    <property type="entry name" value="OM_YfiO"/>
    <property type="match status" value="1"/>
</dbReference>
<evidence type="ECO:0000256" key="3">
    <source>
        <dbReference type="ARBA" id="ARBA00023237"/>
    </source>
</evidence>
<feature type="repeat" description="TPR" evidence="4">
    <location>
        <begin position="163"/>
        <end position="196"/>
    </location>
</feature>
<accession>A0A9D7STA5</accession>
<dbReference type="PROSITE" id="PS51257">
    <property type="entry name" value="PROKAR_LIPOPROTEIN"/>
    <property type="match status" value="1"/>
</dbReference>
<dbReference type="SUPFAM" id="SSF48452">
    <property type="entry name" value="TPR-like"/>
    <property type="match status" value="1"/>
</dbReference>
<feature type="region of interest" description="Disordered" evidence="5">
    <location>
        <begin position="241"/>
        <end position="265"/>
    </location>
</feature>